<evidence type="ECO:0000313" key="3">
    <source>
        <dbReference type="Proteomes" id="UP000249451"/>
    </source>
</evidence>
<sequence>MTTPSSPLLSHVPGASATNEDKTYPVAWHYGNPLGEQNAVEDGATGLVDRFDRVALWVHGEEAKTWLNDLISQKINAIQPGQATFGLILDVQGHVEYQFGVAALEDGILLDVAAEQAEGLETYLSRMIFWAKVEVERLDLVQVAVLKKAGAQESAEDDRAGLGATPDGAFPDAHSWRTRKLGEIAVTDVWLPADAQIGSWDHATGELDYAPTGLMAYTAWRIAARQPVIGEDTDEKTIPHEVPWYLGENNHGATQLAQESEGPTAHAVHLNKGCYRGQETVSRVQNLGKPPRTLVLLHLDGSRNALPEVGADLTAGGRRIGRVGSSVHDAILGPIALALVRRNVVEKLATDPAAVPALQAGEVDAAIDPADVKVDDAEKPGRAAIKNLRNG</sequence>
<proteinExistence type="predicted"/>
<dbReference type="InterPro" id="IPR027266">
    <property type="entry name" value="TrmE/GcvT-like"/>
</dbReference>
<protein>
    <submittedName>
        <fullName evidence="2">Folate-binding protein</fullName>
    </submittedName>
</protein>
<dbReference type="EMBL" id="QFNY01000001">
    <property type="protein sequence ID" value="PZP03968.1"/>
    <property type="molecule type" value="Genomic_DNA"/>
</dbReference>
<dbReference type="InterPro" id="IPR045179">
    <property type="entry name" value="YgfZ/GcvT"/>
</dbReference>
<dbReference type="PANTHER" id="PTHR22602:SF0">
    <property type="entry name" value="TRANSFERASE CAF17, MITOCHONDRIAL-RELATED"/>
    <property type="match status" value="1"/>
</dbReference>
<dbReference type="AlphaFoldDB" id="A0A2W5BET7"/>
<dbReference type="InterPro" id="IPR017703">
    <property type="entry name" value="YgfZ/GCV_T_CS"/>
</dbReference>
<evidence type="ECO:0000313" key="2">
    <source>
        <dbReference type="EMBL" id="PZP03968.1"/>
    </source>
</evidence>
<organism evidence="2 3">
    <name type="scientific">Corynebacterium urealyticum</name>
    <dbReference type="NCBI Taxonomy" id="43771"/>
    <lineage>
        <taxon>Bacteria</taxon>
        <taxon>Bacillati</taxon>
        <taxon>Actinomycetota</taxon>
        <taxon>Actinomycetes</taxon>
        <taxon>Mycobacteriales</taxon>
        <taxon>Corynebacteriaceae</taxon>
        <taxon>Corynebacterium</taxon>
    </lineage>
</organism>
<evidence type="ECO:0000256" key="1">
    <source>
        <dbReference type="ARBA" id="ARBA00022946"/>
    </source>
</evidence>
<dbReference type="SUPFAM" id="SSF103025">
    <property type="entry name" value="Folate-binding domain"/>
    <property type="match status" value="1"/>
</dbReference>
<dbReference type="NCBIfam" id="TIGR03317">
    <property type="entry name" value="ygfZ_signature"/>
    <property type="match status" value="1"/>
</dbReference>
<name>A0A2W5BET7_9CORY</name>
<dbReference type="Proteomes" id="UP000249451">
    <property type="component" value="Unassembled WGS sequence"/>
</dbReference>
<dbReference type="PIRSF" id="PIRSF006487">
    <property type="entry name" value="GcvT"/>
    <property type="match status" value="1"/>
</dbReference>
<dbReference type="PANTHER" id="PTHR22602">
    <property type="entry name" value="TRANSFERASE CAF17, MITOCHONDRIAL-RELATED"/>
    <property type="match status" value="1"/>
</dbReference>
<dbReference type="Gene3D" id="3.30.1360.120">
    <property type="entry name" value="Probable tRNA modification gtpase trme, domain 1"/>
    <property type="match status" value="1"/>
</dbReference>
<gene>
    <name evidence="2" type="ORF">DI609_00100</name>
</gene>
<accession>A0A2W5BET7</accession>
<reference evidence="2 3" key="1">
    <citation type="submission" date="2017-11" db="EMBL/GenBank/DDBJ databases">
        <title>Infants hospitalized years apart are colonized by the same room-sourced microbial strains.</title>
        <authorList>
            <person name="Brooks B."/>
            <person name="Olm M.R."/>
            <person name="Firek B.A."/>
            <person name="Baker R."/>
            <person name="Thomas B.C."/>
            <person name="Morowitz M.J."/>
            <person name="Banfield J.F."/>
        </authorList>
    </citation>
    <scope>NUCLEOTIDE SEQUENCE [LARGE SCALE GENOMIC DNA]</scope>
    <source>
        <strain evidence="2">S2_012_000_R3_87</strain>
    </source>
</reference>
<keyword evidence="1" id="KW-0809">Transit peptide</keyword>
<comment type="caution">
    <text evidence="2">The sequence shown here is derived from an EMBL/GenBank/DDBJ whole genome shotgun (WGS) entry which is preliminary data.</text>
</comment>
<dbReference type="GO" id="GO:0016226">
    <property type="term" value="P:iron-sulfur cluster assembly"/>
    <property type="evidence" value="ECO:0007669"/>
    <property type="project" value="TreeGrafter"/>
</dbReference>